<dbReference type="Proteomes" id="UP000244005">
    <property type="component" value="Unassembled WGS sequence"/>
</dbReference>
<dbReference type="AlphaFoldDB" id="A0A2R6WTN5"/>
<accession>A0A2R6WTN5</accession>
<dbReference type="Gramene" id="Mp5g20340.1">
    <property type="protein sequence ID" value="Mp5g20340.1.cds"/>
    <property type="gene ID" value="Mp5g20340"/>
</dbReference>
<feature type="chain" id="PRO_5015352423" evidence="1">
    <location>
        <begin position="18"/>
        <end position="154"/>
    </location>
</feature>
<evidence type="ECO:0000313" key="2">
    <source>
        <dbReference type="EMBL" id="PTQ37220.1"/>
    </source>
</evidence>
<organism evidence="2 3">
    <name type="scientific">Marchantia polymorpha</name>
    <name type="common">Common liverwort</name>
    <name type="synonym">Marchantia aquatica</name>
    <dbReference type="NCBI Taxonomy" id="3197"/>
    <lineage>
        <taxon>Eukaryota</taxon>
        <taxon>Viridiplantae</taxon>
        <taxon>Streptophyta</taxon>
        <taxon>Embryophyta</taxon>
        <taxon>Marchantiophyta</taxon>
        <taxon>Marchantiopsida</taxon>
        <taxon>Marchantiidae</taxon>
        <taxon>Marchantiales</taxon>
        <taxon>Marchantiaceae</taxon>
        <taxon>Marchantia</taxon>
    </lineage>
</organism>
<keyword evidence="3" id="KW-1185">Reference proteome</keyword>
<keyword evidence="1" id="KW-0732">Signal</keyword>
<proteinExistence type="predicted"/>
<gene>
    <name evidence="2" type="ORF">MARPO_0058s0012</name>
</gene>
<sequence length="154" mass="17076">MSLLLAVTRVIVSRCTAVLCRHGSQELQFWCSPVQLLLLVVSQPGRRHACASSGWWWWNLPPPAFPSAMSPQHKFPAALVPEFLPAGQFVVVPAEGRGRLLCCCFHRYQLLCNDNSLTDSSSFDSYPRIYCAQKAVDCPGDAVSRLLLSSQDKP</sequence>
<protein>
    <submittedName>
        <fullName evidence="2">Uncharacterized protein</fullName>
    </submittedName>
</protein>
<name>A0A2R6WTN5_MARPO</name>
<feature type="signal peptide" evidence="1">
    <location>
        <begin position="1"/>
        <end position="17"/>
    </location>
</feature>
<evidence type="ECO:0000313" key="3">
    <source>
        <dbReference type="Proteomes" id="UP000244005"/>
    </source>
</evidence>
<evidence type="ECO:0000256" key="1">
    <source>
        <dbReference type="SAM" id="SignalP"/>
    </source>
</evidence>
<dbReference type="EMBL" id="KZ772730">
    <property type="protein sequence ID" value="PTQ37220.1"/>
    <property type="molecule type" value="Genomic_DNA"/>
</dbReference>
<reference evidence="3" key="1">
    <citation type="journal article" date="2017" name="Cell">
        <title>Insights into land plant evolution garnered from the Marchantia polymorpha genome.</title>
        <authorList>
            <person name="Bowman J.L."/>
            <person name="Kohchi T."/>
            <person name="Yamato K.T."/>
            <person name="Jenkins J."/>
            <person name="Shu S."/>
            <person name="Ishizaki K."/>
            <person name="Yamaoka S."/>
            <person name="Nishihama R."/>
            <person name="Nakamura Y."/>
            <person name="Berger F."/>
            <person name="Adam C."/>
            <person name="Aki S.S."/>
            <person name="Althoff F."/>
            <person name="Araki T."/>
            <person name="Arteaga-Vazquez M.A."/>
            <person name="Balasubrmanian S."/>
            <person name="Barry K."/>
            <person name="Bauer D."/>
            <person name="Boehm C.R."/>
            <person name="Briginshaw L."/>
            <person name="Caballero-Perez J."/>
            <person name="Catarino B."/>
            <person name="Chen F."/>
            <person name="Chiyoda S."/>
            <person name="Chovatia M."/>
            <person name="Davies K.M."/>
            <person name="Delmans M."/>
            <person name="Demura T."/>
            <person name="Dierschke T."/>
            <person name="Dolan L."/>
            <person name="Dorantes-Acosta A.E."/>
            <person name="Eklund D.M."/>
            <person name="Florent S.N."/>
            <person name="Flores-Sandoval E."/>
            <person name="Fujiyama A."/>
            <person name="Fukuzawa H."/>
            <person name="Galik B."/>
            <person name="Grimanelli D."/>
            <person name="Grimwood J."/>
            <person name="Grossniklaus U."/>
            <person name="Hamada T."/>
            <person name="Haseloff J."/>
            <person name="Hetherington A.J."/>
            <person name="Higo A."/>
            <person name="Hirakawa Y."/>
            <person name="Hundley H.N."/>
            <person name="Ikeda Y."/>
            <person name="Inoue K."/>
            <person name="Inoue S.I."/>
            <person name="Ishida S."/>
            <person name="Jia Q."/>
            <person name="Kakita M."/>
            <person name="Kanazawa T."/>
            <person name="Kawai Y."/>
            <person name="Kawashima T."/>
            <person name="Kennedy M."/>
            <person name="Kinose K."/>
            <person name="Kinoshita T."/>
            <person name="Kohara Y."/>
            <person name="Koide E."/>
            <person name="Komatsu K."/>
            <person name="Kopischke S."/>
            <person name="Kubo M."/>
            <person name="Kyozuka J."/>
            <person name="Lagercrantz U."/>
            <person name="Lin S.S."/>
            <person name="Lindquist E."/>
            <person name="Lipzen A.M."/>
            <person name="Lu C.W."/>
            <person name="De Luna E."/>
            <person name="Martienssen R.A."/>
            <person name="Minamino N."/>
            <person name="Mizutani M."/>
            <person name="Mizutani M."/>
            <person name="Mochizuki N."/>
            <person name="Monte I."/>
            <person name="Mosher R."/>
            <person name="Nagasaki H."/>
            <person name="Nakagami H."/>
            <person name="Naramoto S."/>
            <person name="Nishitani K."/>
            <person name="Ohtani M."/>
            <person name="Okamoto T."/>
            <person name="Okumura M."/>
            <person name="Phillips J."/>
            <person name="Pollak B."/>
            <person name="Reinders A."/>
            <person name="Rovekamp M."/>
            <person name="Sano R."/>
            <person name="Sawa S."/>
            <person name="Schmid M.W."/>
            <person name="Shirakawa M."/>
            <person name="Solano R."/>
            <person name="Spunde A."/>
            <person name="Suetsugu N."/>
            <person name="Sugano S."/>
            <person name="Sugiyama A."/>
            <person name="Sun R."/>
            <person name="Suzuki Y."/>
            <person name="Takenaka M."/>
            <person name="Takezawa D."/>
            <person name="Tomogane H."/>
            <person name="Tsuzuki M."/>
            <person name="Ueda T."/>
            <person name="Umeda M."/>
            <person name="Ward J.M."/>
            <person name="Watanabe Y."/>
            <person name="Yazaki K."/>
            <person name="Yokoyama R."/>
            <person name="Yoshitake Y."/>
            <person name="Yotsui I."/>
            <person name="Zachgo S."/>
            <person name="Schmutz J."/>
        </authorList>
    </citation>
    <scope>NUCLEOTIDE SEQUENCE [LARGE SCALE GENOMIC DNA]</scope>
    <source>
        <strain evidence="3">Tak-1</strain>
    </source>
</reference>